<accession>A0ACC2JSN8</accession>
<proteinExistence type="predicted"/>
<name>A0ACC2JSN8_9PEZI</name>
<dbReference type="EMBL" id="JAPUUL010000518">
    <property type="protein sequence ID" value="KAJ8130359.1"/>
    <property type="molecule type" value="Genomic_DNA"/>
</dbReference>
<keyword evidence="2" id="KW-1185">Reference proteome</keyword>
<protein>
    <submittedName>
        <fullName evidence="1">Uncharacterized protein</fullName>
    </submittedName>
</protein>
<evidence type="ECO:0000313" key="1">
    <source>
        <dbReference type="EMBL" id="KAJ8130359.1"/>
    </source>
</evidence>
<reference evidence="1" key="1">
    <citation type="submission" date="2022-12" db="EMBL/GenBank/DDBJ databases">
        <title>Genome Sequence of Lasiodiplodia mahajangana.</title>
        <authorList>
            <person name="Buettner E."/>
        </authorList>
    </citation>
    <scope>NUCLEOTIDE SEQUENCE</scope>
    <source>
        <strain evidence="1">VT137</strain>
    </source>
</reference>
<comment type="caution">
    <text evidence="1">The sequence shown here is derived from an EMBL/GenBank/DDBJ whole genome shotgun (WGS) entry which is preliminary data.</text>
</comment>
<evidence type="ECO:0000313" key="2">
    <source>
        <dbReference type="Proteomes" id="UP001153332"/>
    </source>
</evidence>
<gene>
    <name evidence="1" type="ORF">O1611_g3274</name>
</gene>
<dbReference type="Proteomes" id="UP001153332">
    <property type="component" value="Unassembled WGS sequence"/>
</dbReference>
<organism evidence="1 2">
    <name type="scientific">Lasiodiplodia mahajangana</name>
    <dbReference type="NCBI Taxonomy" id="1108764"/>
    <lineage>
        <taxon>Eukaryota</taxon>
        <taxon>Fungi</taxon>
        <taxon>Dikarya</taxon>
        <taxon>Ascomycota</taxon>
        <taxon>Pezizomycotina</taxon>
        <taxon>Dothideomycetes</taxon>
        <taxon>Dothideomycetes incertae sedis</taxon>
        <taxon>Botryosphaeriales</taxon>
        <taxon>Botryosphaeriaceae</taxon>
        <taxon>Lasiodiplodia</taxon>
    </lineage>
</organism>
<sequence>MPTPEQEFLKYAVSAADLTRPDPLQHKNKEELLSLRTSLLEHEERLKAKSLLESQLRAWQEEDLYDARDRESGNGNMDIDGNDFNPLVSRSSSQSSEERQPDPPAPARLPLRPPVPARLPLDPPAPRQHRSIEPSDSELDFGSSPWEGSLGQTHKDNNNNNNVTHICENLVDLDKIPLYDEEKKTKINKFLDDGASVKPWGTESRVQSISLPETAFSITQDMAIKTTNLKVNAAGLLLRFGCIVRKMEDKSI</sequence>